<keyword evidence="1 5" id="KW-0489">Methyltransferase</keyword>
<dbReference type="InterPro" id="IPR029063">
    <property type="entry name" value="SAM-dependent_MTases_sf"/>
</dbReference>
<evidence type="ECO:0000313" key="5">
    <source>
        <dbReference type="EMBL" id="UOQ86081.1"/>
    </source>
</evidence>
<protein>
    <submittedName>
        <fullName evidence="5">Class I SAM-dependent methyltransferase</fullName>
    </submittedName>
</protein>
<evidence type="ECO:0000256" key="1">
    <source>
        <dbReference type="ARBA" id="ARBA00022603"/>
    </source>
</evidence>
<reference evidence="5 6" key="1">
    <citation type="submission" date="2022-04" db="EMBL/GenBank/DDBJ databases">
        <title>Gracilibacillus sp. isolated from saltern.</title>
        <authorList>
            <person name="Won M."/>
            <person name="Lee C.-M."/>
            <person name="Woen H.-Y."/>
            <person name="Kwon S.-W."/>
        </authorList>
    </citation>
    <scope>NUCLEOTIDE SEQUENCE [LARGE SCALE GENOMIC DNA]</scope>
    <source>
        <strain evidence="5 6">SSPM10-3</strain>
    </source>
</reference>
<dbReference type="CDD" id="cd02440">
    <property type="entry name" value="AdoMet_MTases"/>
    <property type="match status" value="1"/>
</dbReference>
<feature type="domain" description="Methyltransferase" evidence="4">
    <location>
        <begin position="36"/>
        <end position="126"/>
    </location>
</feature>
<keyword evidence="6" id="KW-1185">Reference proteome</keyword>
<evidence type="ECO:0000256" key="2">
    <source>
        <dbReference type="ARBA" id="ARBA00022679"/>
    </source>
</evidence>
<dbReference type="EMBL" id="CP095071">
    <property type="protein sequence ID" value="UOQ86081.1"/>
    <property type="molecule type" value="Genomic_DNA"/>
</dbReference>
<sequence length="241" mass="27811">MAYSKLAYIYDVLMDDELYDHWQAFVEQFIKEGRLLDLGCGTGRMSKRFANANFSVTGVDVSEDMLAYAQSNTSGIQYIQQDIRELNGLHGFDAVVSLCDVINYITSAKDLETVFRNVQHCLVDGGYFIFDIHSLKHFAEDMIGHTFSEIYEDITYVWLCEQGEEVGSVEHDLTFFLLDESTGQYQRFDEQHVQRTFAVDSYVHLLEQTGFHLQGIYGDFSLTKSENPEENERIFFVCKKK</sequence>
<keyword evidence="2" id="KW-0808">Transferase</keyword>
<dbReference type="Proteomes" id="UP000831537">
    <property type="component" value="Chromosome"/>
</dbReference>
<evidence type="ECO:0000256" key="3">
    <source>
        <dbReference type="ARBA" id="ARBA00022691"/>
    </source>
</evidence>
<accession>A0ABY4GNX9</accession>
<proteinExistence type="predicted"/>
<evidence type="ECO:0000313" key="6">
    <source>
        <dbReference type="Proteomes" id="UP000831537"/>
    </source>
</evidence>
<gene>
    <name evidence="5" type="ORF">MUN87_04055</name>
</gene>
<dbReference type="GO" id="GO:0008168">
    <property type="term" value="F:methyltransferase activity"/>
    <property type="evidence" value="ECO:0007669"/>
    <property type="project" value="UniProtKB-KW"/>
</dbReference>
<dbReference type="Pfam" id="PF13649">
    <property type="entry name" value="Methyltransf_25"/>
    <property type="match status" value="1"/>
</dbReference>
<evidence type="ECO:0000259" key="4">
    <source>
        <dbReference type="Pfam" id="PF13649"/>
    </source>
</evidence>
<dbReference type="PANTHER" id="PTHR43464:SF19">
    <property type="entry name" value="UBIQUINONE BIOSYNTHESIS O-METHYLTRANSFERASE, MITOCHONDRIAL"/>
    <property type="match status" value="1"/>
</dbReference>
<dbReference type="GO" id="GO:0032259">
    <property type="term" value="P:methylation"/>
    <property type="evidence" value="ECO:0007669"/>
    <property type="project" value="UniProtKB-KW"/>
</dbReference>
<dbReference type="SUPFAM" id="SSF53335">
    <property type="entry name" value="S-adenosyl-L-methionine-dependent methyltransferases"/>
    <property type="match status" value="1"/>
</dbReference>
<dbReference type="Gene3D" id="3.40.50.150">
    <property type="entry name" value="Vaccinia Virus protein VP39"/>
    <property type="match status" value="1"/>
</dbReference>
<dbReference type="Gene3D" id="2.20.25.110">
    <property type="entry name" value="S-adenosyl-L-methionine-dependent methyltransferases"/>
    <property type="match status" value="1"/>
</dbReference>
<dbReference type="InterPro" id="IPR041698">
    <property type="entry name" value="Methyltransf_25"/>
</dbReference>
<dbReference type="PANTHER" id="PTHR43464">
    <property type="entry name" value="METHYLTRANSFERASE"/>
    <property type="match status" value="1"/>
</dbReference>
<keyword evidence="3" id="KW-0949">S-adenosyl-L-methionine</keyword>
<organism evidence="5 6">
    <name type="scientific">Gracilibacillus salinarum</name>
    <dbReference type="NCBI Taxonomy" id="2932255"/>
    <lineage>
        <taxon>Bacteria</taxon>
        <taxon>Bacillati</taxon>
        <taxon>Bacillota</taxon>
        <taxon>Bacilli</taxon>
        <taxon>Bacillales</taxon>
        <taxon>Bacillaceae</taxon>
        <taxon>Gracilibacillus</taxon>
    </lineage>
</organism>
<name>A0ABY4GNX9_9BACI</name>
<dbReference type="RefSeq" id="WP_244746403.1">
    <property type="nucleotide sequence ID" value="NZ_CP095071.1"/>
</dbReference>